<dbReference type="PROSITE" id="PS51257">
    <property type="entry name" value="PROKAR_LIPOPROTEIN"/>
    <property type="match status" value="1"/>
</dbReference>
<keyword evidence="2" id="KW-0564">Palmitate</keyword>
<keyword evidence="2" id="KW-0449">Lipoprotein</keyword>
<dbReference type="Gene3D" id="1.20.1600.10">
    <property type="entry name" value="Outer membrane efflux proteins (OEP)"/>
    <property type="match status" value="1"/>
</dbReference>
<evidence type="ECO:0000256" key="2">
    <source>
        <dbReference type="RuleBase" id="RU362097"/>
    </source>
</evidence>
<evidence type="ECO:0000313" key="3">
    <source>
        <dbReference type="EMBL" id="GGC51132.1"/>
    </source>
</evidence>
<reference evidence="3" key="1">
    <citation type="journal article" date="2014" name="Int. J. Syst. Evol. Microbiol.">
        <title>Complete genome sequence of Corynebacterium casei LMG S-19264T (=DSM 44701T), isolated from a smear-ripened cheese.</title>
        <authorList>
            <consortium name="US DOE Joint Genome Institute (JGI-PGF)"/>
            <person name="Walter F."/>
            <person name="Albersmeier A."/>
            <person name="Kalinowski J."/>
            <person name="Ruckert C."/>
        </authorList>
    </citation>
    <scope>NUCLEOTIDE SEQUENCE</scope>
    <source>
        <strain evidence="3">CGMCC 1.15343</strain>
    </source>
</reference>
<keyword evidence="4" id="KW-1185">Reference proteome</keyword>
<evidence type="ECO:0000256" key="1">
    <source>
        <dbReference type="ARBA" id="ARBA00007613"/>
    </source>
</evidence>
<dbReference type="GO" id="GO:0005886">
    <property type="term" value="C:plasma membrane"/>
    <property type="evidence" value="ECO:0007669"/>
    <property type="project" value="UniProtKB-SubCell"/>
</dbReference>
<keyword evidence="2" id="KW-0472">Membrane</keyword>
<comment type="similarity">
    <text evidence="1 2">Belongs to the outer membrane factor (OMF) (TC 1.B.17) family.</text>
</comment>
<sequence length="472" mass="52242">MINRKYNGYKKGMFAAAAVLSLFSACKVSETYERPNLITEGLYRNQQGTDTLNMAARTWQSMFNDPILKQLIQEGLQNNLDLKNAIENIVQAEAILRQQRLALLPTLDASANVTRAKTSEASLNFRNGVNIRTLTTTHRLQLSTSWEADIWGKLSSAKRSALNSYLRTDAARRAVETQLIADISNSYYNLLALDRQLEITQLTLKKRIESVETLRALKEGAVVTGAAVVQAEANRYAAEVTIPDLKLNIRQTENALSVLLGRAPAEIRRNKLADQQPFTDVSLGMPAQLLQNRPDVQAAEFALRASLEDVNVARSFFYPALTLTASGGFSNLSLRDFFTNALFYNVVGGLTQPIFAQGANKARLTRAQSLQAQSLNDFQFALLNAGQEVSNALYAYQAAGEKEVSRIRQIEALQKSVSFTEELLRYSSATNYTDVLTSEQALLQAELSGVSDRLQKLQAVVDLYRALGGGWQ</sequence>
<name>A0A916TYE2_9SPHI</name>
<dbReference type="NCBIfam" id="TIGR01845">
    <property type="entry name" value="outer_NodT"/>
    <property type="match status" value="1"/>
</dbReference>
<keyword evidence="2" id="KW-1134">Transmembrane beta strand</keyword>
<dbReference type="Pfam" id="PF02321">
    <property type="entry name" value="OEP"/>
    <property type="match status" value="2"/>
</dbReference>
<keyword evidence="2" id="KW-0812">Transmembrane</keyword>
<dbReference type="RefSeq" id="WP_229663470.1">
    <property type="nucleotide sequence ID" value="NZ_BMIL01000001.1"/>
</dbReference>
<dbReference type="InterPro" id="IPR003423">
    <property type="entry name" value="OMP_efflux"/>
</dbReference>
<dbReference type="PANTHER" id="PTHR30203:SF33">
    <property type="entry name" value="BLR4455 PROTEIN"/>
    <property type="match status" value="1"/>
</dbReference>
<dbReference type="Proteomes" id="UP000651668">
    <property type="component" value="Unassembled WGS sequence"/>
</dbReference>
<proteinExistence type="inferred from homology"/>
<dbReference type="InterPro" id="IPR010131">
    <property type="entry name" value="MdtP/NodT-like"/>
</dbReference>
<dbReference type="PANTHER" id="PTHR30203">
    <property type="entry name" value="OUTER MEMBRANE CATION EFFLUX PROTEIN"/>
    <property type="match status" value="1"/>
</dbReference>
<reference evidence="3" key="2">
    <citation type="submission" date="2020-09" db="EMBL/GenBank/DDBJ databases">
        <authorList>
            <person name="Sun Q."/>
            <person name="Zhou Y."/>
        </authorList>
    </citation>
    <scope>NUCLEOTIDE SEQUENCE</scope>
    <source>
        <strain evidence="3">CGMCC 1.15343</strain>
    </source>
</reference>
<accession>A0A916TYE2</accession>
<gene>
    <name evidence="3" type="ORF">GCM10011387_00630</name>
</gene>
<dbReference type="SUPFAM" id="SSF56954">
    <property type="entry name" value="Outer membrane efflux proteins (OEP)"/>
    <property type="match status" value="1"/>
</dbReference>
<comment type="subcellular location">
    <subcellularLocation>
        <location evidence="2">Cell membrane</location>
        <topology evidence="2">Lipid-anchor</topology>
    </subcellularLocation>
</comment>
<dbReference type="EMBL" id="BMIL01000001">
    <property type="protein sequence ID" value="GGC51132.1"/>
    <property type="molecule type" value="Genomic_DNA"/>
</dbReference>
<organism evidence="3 4">
    <name type="scientific">Pedobacter quisquiliarum</name>
    <dbReference type="NCBI Taxonomy" id="1834438"/>
    <lineage>
        <taxon>Bacteria</taxon>
        <taxon>Pseudomonadati</taxon>
        <taxon>Bacteroidota</taxon>
        <taxon>Sphingobacteriia</taxon>
        <taxon>Sphingobacteriales</taxon>
        <taxon>Sphingobacteriaceae</taxon>
        <taxon>Pedobacter</taxon>
    </lineage>
</organism>
<evidence type="ECO:0000313" key="4">
    <source>
        <dbReference type="Proteomes" id="UP000651668"/>
    </source>
</evidence>
<dbReference type="GO" id="GO:0015562">
    <property type="term" value="F:efflux transmembrane transporter activity"/>
    <property type="evidence" value="ECO:0007669"/>
    <property type="project" value="InterPro"/>
</dbReference>
<dbReference type="Gene3D" id="2.20.200.10">
    <property type="entry name" value="Outer membrane efflux proteins (OEP)"/>
    <property type="match status" value="1"/>
</dbReference>
<dbReference type="AlphaFoldDB" id="A0A916TYE2"/>
<comment type="caution">
    <text evidence="3">The sequence shown here is derived from an EMBL/GenBank/DDBJ whole genome shotgun (WGS) entry which is preliminary data.</text>
</comment>
<protein>
    <submittedName>
        <fullName evidence="3">Multidrug transporter</fullName>
    </submittedName>
</protein>